<dbReference type="Proteomes" id="UP000547976">
    <property type="component" value="Unassembled WGS sequence"/>
</dbReference>
<dbReference type="EC" id="5.3.4.1" evidence="5"/>
<dbReference type="GO" id="GO:0006457">
    <property type="term" value="P:protein folding"/>
    <property type="evidence" value="ECO:0007669"/>
    <property type="project" value="TreeGrafter"/>
</dbReference>
<dbReference type="RefSeq" id="XP_036530456.1">
    <property type="nucleotide sequence ID" value="XM_036679042.1"/>
</dbReference>
<dbReference type="PROSITE" id="PS51352">
    <property type="entry name" value="THIOREDOXIN_2"/>
    <property type="match status" value="1"/>
</dbReference>
<comment type="caution">
    <text evidence="12">The sequence shown here is derived from an EMBL/GenBank/DDBJ whole genome shotgun (WGS) entry which is preliminary data.</text>
</comment>
<evidence type="ECO:0000256" key="2">
    <source>
        <dbReference type="ARBA" id="ARBA00002692"/>
    </source>
</evidence>
<keyword evidence="10" id="KW-0732">Signal</keyword>
<evidence type="ECO:0000256" key="3">
    <source>
        <dbReference type="ARBA" id="ARBA00004319"/>
    </source>
</evidence>
<dbReference type="EMBL" id="JAAOAV010000543">
    <property type="protein sequence ID" value="KAF5573998.1"/>
    <property type="molecule type" value="Genomic_DNA"/>
</dbReference>
<evidence type="ECO:0000259" key="11">
    <source>
        <dbReference type="PROSITE" id="PS51352"/>
    </source>
</evidence>
<dbReference type="CDD" id="cd02961">
    <property type="entry name" value="PDI_a_family"/>
    <property type="match status" value="1"/>
</dbReference>
<comment type="subcellular location">
    <subcellularLocation>
        <location evidence="3">Endoplasmic reticulum lumen</location>
    </subcellularLocation>
</comment>
<dbReference type="Pfam" id="PF00085">
    <property type="entry name" value="Thioredoxin"/>
    <property type="match status" value="2"/>
</dbReference>
<evidence type="ECO:0000256" key="5">
    <source>
        <dbReference type="ARBA" id="ARBA00012723"/>
    </source>
</evidence>
<evidence type="ECO:0000256" key="7">
    <source>
        <dbReference type="ARBA" id="ARBA00023235"/>
    </source>
</evidence>
<dbReference type="InterPro" id="IPR013766">
    <property type="entry name" value="Thioredoxin_domain"/>
</dbReference>
<organism evidence="12 13">
    <name type="scientific">Gibberella subglutinans</name>
    <name type="common">Fusarium subglutinans</name>
    <dbReference type="NCBI Taxonomy" id="42677"/>
    <lineage>
        <taxon>Eukaryota</taxon>
        <taxon>Fungi</taxon>
        <taxon>Dikarya</taxon>
        <taxon>Ascomycota</taxon>
        <taxon>Pezizomycotina</taxon>
        <taxon>Sordariomycetes</taxon>
        <taxon>Hypocreomycetidae</taxon>
        <taxon>Hypocreales</taxon>
        <taxon>Nectriaceae</taxon>
        <taxon>Fusarium</taxon>
        <taxon>Fusarium fujikuroi species complex</taxon>
    </lineage>
</organism>
<dbReference type="GeneID" id="59313760"/>
<evidence type="ECO:0000256" key="1">
    <source>
        <dbReference type="ARBA" id="ARBA00001182"/>
    </source>
</evidence>
<accession>A0A8H5NR86</accession>
<keyword evidence="8" id="KW-0676">Redox-active center</keyword>
<name>A0A8H5NR86_GIBSU</name>
<dbReference type="PANTHER" id="PTHR18929:SF132">
    <property type="entry name" value="PROTEIN DISULFIDE-ISOMERASE A3"/>
    <property type="match status" value="1"/>
</dbReference>
<dbReference type="Gene3D" id="3.40.30.10">
    <property type="entry name" value="Glutaredoxin"/>
    <property type="match status" value="4"/>
</dbReference>
<keyword evidence="7 12" id="KW-0413">Isomerase</keyword>
<proteinExistence type="inferred from homology"/>
<keyword evidence="6" id="KW-0256">Endoplasmic reticulum</keyword>
<sequence length="474" mass="52733">MRASAHLLLLSALWEAAACVNLRKIEFDILRSSRPSLFLFTATGCKECDRIQGLLDEVASGVLRTIPIATINCRDEPEACDESQIFAVPMLKFTTGNGDLVTYKEAVDLPAIVRYIERQSGSPVTNLTEGDHLDFAASSRVAVIAFLSTSASQEDRQAFETVAGKWRTHFSFGSVQGGHDADPFIAVHSRDRDDIMHYRGKFNADDIEAFLRDATTPLVHEFDPLVHQELTKDSKPLAQIFLKQGIDRDKIAKSLAPLAKKFRDQINWVTVRVPDYHGQLERMHLDKDIEQGFAVADALGRAYPMSSPQVNADEVARHIKAYLAGTITPTIKSEVIPEPSEELAFLTTLVGSNFDNIAFDKSRDVLIEFYVPWSEYCQDLLRVMNHLSSKYVESGLSDKITVAAINVEANDVPIHIDSYPSLKLYRAGTNEVVSFVGDFHQMLTPELLDAFVSSQGKHGVSAFGKDTTDRHEEL</sequence>
<dbReference type="GO" id="GO:0003756">
    <property type="term" value="F:protein disulfide isomerase activity"/>
    <property type="evidence" value="ECO:0007669"/>
    <property type="project" value="UniProtKB-EC"/>
</dbReference>
<feature type="chain" id="PRO_5034292932" description="Protein disulfide-isomerase" evidence="10">
    <location>
        <begin position="20"/>
        <end position="474"/>
    </location>
</feature>
<reference evidence="12 13" key="1">
    <citation type="submission" date="2020-05" db="EMBL/GenBank/DDBJ databases">
        <title>Identification and distribution of gene clusters putatively required for synthesis of sphingolipid metabolism inhibitors in phylogenetically diverse species of the filamentous fungus Fusarium.</title>
        <authorList>
            <person name="Kim H.-S."/>
            <person name="Busman M."/>
            <person name="Brown D.W."/>
            <person name="Divon H."/>
            <person name="Uhlig S."/>
            <person name="Proctor R.H."/>
        </authorList>
    </citation>
    <scope>NUCLEOTIDE SEQUENCE [LARGE SCALE GENOMIC DNA]</scope>
    <source>
        <strain evidence="12 13">NRRL 66333</strain>
    </source>
</reference>
<dbReference type="SUPFAM" id="SSF52833">
    <property type="entry name" value="Thioredoxin-like"/>
    <property type="match status" value="4"/>
</dbReference>
<protein>
    <recommendedName>
        <fullName evidence="9">Protein disulfide-isomerase</fullName>
        <ecNumber evidence="5">5.3.4.1</ecNumber>
    </recommendedName>
</protein>
<dbReference type="GO" id="GO:0005788">
    <property type="term" value="C:endoplasmic reticulum lumen"/>
    <property type="evidence" value="ECO:0007669"/>
    <property type="project" value="UniProtKB-SubCell"/>
</dbReference>
<evidence type="ECO:0000313" key="12">
    <source>
        <dbReference type="EMBL" id="KAF5573998.1"/>
    </source>
</evidence>
<comment type="function">
    <text evidence="2">Participates in the folding of proteins containing disulfide bonds, may be involved in glycosylation, prolyl hydroxylation and triglyceride transfer.</text>
</comment>
<dbReference type="CDD" id="cd02981">
    <property type="entry name" value="PDI_b_family"/>
    <property type="match status" value="1"/>
</dbReference>
<evidence type="ECO:0000313" key="13">
    <source>
        <dbReference type="Proteomes" id="UP000547976"/>
    </source>
</evidence>
<dbReference type="OrthoDB" id="427280at2759"/>
<evidence type="ECO:0000256" key="8">
    <source>
        <dbReference type="ARBA" id="ARBA00023284"/>
    </source>
</evidence>
<feature type="signal peptide" evidence="10">
    <location>
        <begin position="1"/>
        <end position="19"/>
    </location>
</feature>
<evidence type="ECO:0000256" key="9">
    <source>
        <dbReference type="ARBA" id="ARBA00039846"/>
    </source>
</evidence>
<gene>
    <name evidence="12" type="ORF">FSUBG_14085</name>
</gene>
<keyword evidence="13" id="KW-1185">Reference proteome</keyword>
<comment type="similarity">
    <text evidence="4">Belongs to the protein disulfide isomerase family.</text>
</comment>
<feature type="domain" description="Thioredoxin" evidence="11">
    <location>
        <begin position="334"/>
        <end position="457"/>
    </location>
</feature>
<dbReference type="Pfam" id="PF13848">
    <property type="entry name" value="Thioredoxin_6"/>
    <property type="match status" value="1"/>
</dbReference>
<dbReference type="AlphaFoldDB" id="A0A8H5NR86"/>
<dbReference type="PANTHER" id="PTHR18929">
    <property type="entry name" value="PROTEIN DISULFIDE ISOMERASE"/>
    <property type="match status" value="1"/>
</dbReference>
<evidence type="ECO:0000256" key="6">
    <source>
        <dbReference type="ARBA" id="ARBA00022824"/>
    </source>
</evidence>
<evidence type="ECO:0000256" key="4">
    <source>
        <dbReference type="ARBA" id="ARBA00006347"/>
    </source>
</evidence>
<comment type="catalytic activity">
    <reaction evidence="1">
        <text>Catalyzes the rearrangement of -S-S- bonds in proteins.</text>
        <dbReference type="EC" id="5.3.4.1"/>
    </reaction>
</comment>
<dbReference type="InterPro" id="IPR036249">
    <property type="entry name" value="Thioredoxin-like_sf"/>
</dbReference>
<dbReference type="GO" id="GO:0034976">
    <property type="term" value="P:response to endoplasmic reticulum stress"/>
    <property type="evidence" value="ECO:0007669"/>
    <property type="project" value="TreeGrafter"/>
</dbReference>
<evidence type="ECO:0000256" key="10">
    <source>
        <dbReference type="SAM" id="SignalP"/>
    </source>
</evidence>